<protein>
    <submittedName>
        <fullName evidence="1">Uncharacterized protein</fullName>
    </submittedName>
</protein>
<dbReference type="Proteomes" id="UP000766486">
    <property type="component" value="Unassembled WGS sequence"/>
</dbReference>
<evidence type="ECO:0000313" key="1">
    <source>
        <dbReference type="EMBL" id="VUC26788.1"/>
    </source>
</evidence>
<gene>
    <name evidence="1" type="ORF">CLO192961_LOCUS197073</name>
</gene>
<sequence length="245" mass="27724">MATKSILIQANGVPISDGKTQTQASADTASPILEPVVKRRFDIKKPNVFTHYDIYPEDSNTMLHYVSISNFTSNKPDLTLHAGSDNQAPALAVSYMPMSTRHFKIGLSKPSSSSLGEDMEWENLEKQSAKGNEYHMVFPMEDGRRWQLAWKRTHGHAVDNKETSSLSMRDWKLVDLKTGQVVALFTNERWSIVKTGTVQINGEFGKGFDQLVFITVLSLYEKVRRRHQRGAWNELVQVVKIPICI</sequence>
<dbReference type="EMBL" id="CABFNS010000757">
    <property type="protein sequence ID" value="VUC26788.1"/>
    <property type="molecule type" value="Genomic_DNA"/>
</dbReference>
<keyword evidence="2" id="KW-1185">Reference proteome</keyword>
<organism evidence="1 2">
    <name type="scientific">Bionectria ochroleuca</name>
    <name type="common">Gliocladium roseum</name>
    <dbReference type="NCBI Taxonomy" id="29856"/>
    <lineage>
        <taxon>Eukaryota</taxon>
        <taxon>Fungi</taxon>
        <taxon>Dikarya</taxon>
        <taxon>Ascomycota</taxon>
        <taxon>Pezizomycotina</taxon>
        <taxon>Sordariomycetes</taxon>
        <taxon>Hypocreomycetidae</taxon>
        <taxon>Hypocreales</taxon>
        <taxon>Bionectriaceae</taxon>
        <taxon>Clonostachys</taxon>
    </lineage>
</organism>
<name>A0ABY6U7P9_BIOOC</name>
<reference evidence="1 2" key="1">
    <citation type="submission" date="2019-06" db="EMBL/GenBank/DDBJ databases">
        <authorList>
            <person name="Broberg M."/>
        </authorList>
    </citation>
    <scope>NUCLEOTIDE SEQUENCE [LARGE SCALE GENOMIC DNA]</scope>
</reference>
<comment type="caution">
    <text evidence="1">The sequence shown here is derived from an EMBL/GenBank/DDBJ whole genome shotgun (WGS) entry which is preliminary data.</text>
</comment>
<proteinExistence type="predicted"/>
<accession>A0ABY6U7P9</accession>
<evidence type="ECO:0000313" key="2">
    <source>
        <dbReference type="Proteomes" id="UP000766486"/>
    </source>
</evidence>